<keyword evidence="9 10" id="KW-0472">Membrane</keyword>
<dbReference type="AlphaFoldDB" id="A0AAD5E7X6"/>
<comment type="similarity">
    <text evidence="2 10">Belongs to the CorA metal ion transporter (MIT) (TC 1.A.35) family.</text>
</comment>
<evidence type="ECO:0000256" key="4">
    <source>
        <dbReference type="ARBA" id="ARBA00022692"/>
    </source>
</evidence>
<dbReference type="CDD" id="cd12823">
    <property type="entry name" value="Mrs2_Mfm1p-like"/>
    <property type="match status" value="1"/>
</dbReference>
<feature type="transmembrane region" description="Helical" evidence="10">
    <location>
        <begin position="297"/>
        <end position="318"/>
    </location>
</feature>
<evidence type="ECO:0000256" key="8">
    <source>
        <dbReference type="ARBA" id="ARBA00023065"/>
    </source>
</evidence>
<keyword evidence="10" id="KW-0496">Mitochondrion</keyword>
<keyword evidence="6" id="KW-0809">Transit peptide</keyword>
<dbReference type="EMBL" id="MU620934">
    <property type="protein sequence ID" value="KAI8577976.1"/>
    <property type="molecule type" value="Genomic_DNA"/>
</dbReference>
<comment type="subcellular location">
    <subcellularLocation>
        <location evidence="1">Membrane</location>
        <topology evidence="1">Multi-pass membrane protein</topology>
    </subcellularLocation>
    <subcellularLocation>
        <location evidence="10">Mitochondrion inner membrane</location>
        <topology evidence="10">Multi-pass membrane protein</topology>
    </subcellularLocation>
</comment>
<gene>
    <name evidence="11" type="ORF">K450DRAFT_177027</name>
</gene>
<protein>
    <recommendedName>
        <fullName evidence="10">Magnesium transporter</fullName>
    </recommendedName>
</protein>
<dbReference type="InterPro" id="IPR039204">
    <property type="entry name" value="MRS2-like"/>
</dbReference>
<dbReference type="GeneID" id="75909605"/>
<keyword evidence="5 10" id="KW-0460">Magnesium</keyword>
<keyword evidence="10" id="KW-0999">Mitochondrion inner membrane</keyword>
<evidence type="ECO:0000256" key="5">
    <source>
        <dbReference type="ARBA" id="ARBA00022842"/>
    </source>
</evidence>
<keyword evidence="4 10" id="KW-0812">Transmembrane</keyword>
<dbReference type="GO" id="GO:0015095">
    <property type="term" value="F:magnesium ion transmembrane transporter activity"/>
    <property type="evidence" value="ECO:0007669"/>
    <property type="project" value="TreeGrafter"/>
</dbReference>
<evidence type="ECO:0000313" key="11">
    <source>
        <dbReference type="EMBL" id="KAI8577976.1"/>
    </source>
</evidence>
<evidence type="ECO:0000256" key="6">
    <source>
        <dbReference type="ARBA" id="ARBA00022946"/>
    </source>
</evidence>
<dbReference type="Pfam" id="PF22099">
    <property type="entry name" value="MRS2-like"/>
    <property type="match status" value="1"/>
</dbReference>
<sequence>MVNKINCVPLDDIGTEFDDKGNVKTTAGEFLKSELCIQHGILPRDLRTIDTHHVNPKSAILVRSEAILVNLAHIRALIKSDLVVIFDTFGSTNSYNQSIFIYDLQERLRSGNRDSLPYEFRALEAIFISVVSSLQSEVNVLENMVTKLLSDLEDSIQQEKLKDMLQYTKKLSEFYQGVVSTRDAINEVLDQDEDLAAMYLTAKKAGSPRDPSDHEEIELLLEAYLKQTEEVENKAATLISHMKSTEEIVQIMLDTNRNSLLLFELKLTVATMSVGTGALIASMFGMNLRNYMENDPFAFGIVSAATLCTVGLTLAGALRKVKVLSKPYC</sequence>
<evidence type="ECO:0000256" key="3">
    <source>
        <dbReference type="ARBA" id="ARBA00022448"/>
    </source>
</evidence>
<reference evidence="11" key="2">
    <citation type="journal article" date="2022" name="Proc. Natl. Acad. Sci. U.S.A.">
        <title>Diploid-dominant life cycles characterize the early evolution of Fungi.</title>
        <authorList>
            <person name="Amses K.R."/>
            <person name="Simmons D.R."/>
            <person name="Longcore J.E."/>
            <person name="Mondo S.J."/>
            <person name="Seto K."/>
            <person name="Jeronimo G.H."/>
            <person name="Bonds A.E."/>
            <person name="Quandt C.A."/>
            <person name="Davis W.J."/>
            <person name="Chang Y."/>
            <person name="Federici B.A."/>
            <person name="Kuo A."/>
            <person name="LaButti K."/>
            <person name="Pangilinan J."/>
            <person name="Andreopoulos W."/>
            <person name="Tritt A."/>
            <person name="Riley R."/>
            <person name="Hundley H."/>
            <person name="Johnson J."/>
            <person name="Lipzen A."/>
            <person name="Barry K."/>
            <person name="Lang B.F."/>
            <person name="Cuomo C.A."/>
            <person name="Buchler N.E."/>
            <person name="Grigoriev I.V."/>
            <person name="Spatafora J.W."/>
            <person name="Stajich J.E."/>
            <person name="James T.Y."/>
        </authorList>
    </citation>
    <scope>NUCLEOTIDE SEQUENCE</scope>
    <source>
        <strain evidence="11">AG</strain>
    </source>
</reference>
<keyword evidence="3 10" id="KW-0813">Transport</keyword>
<comment type="caution">
    <text evidence="11">The sequence shown here is derived from an EMBL/GenBank/DDBJ whole genome shotgun (WGS) entry which is preliminary data.</text>
</comment>
<keyword evidence="12" id="KW-1185">Reference proteome</keyword>
<keyword evidence="7 10" id="KW-1133">Transmembrane helix</keyword>
<accession>A0AAD5E7X6</accession>
<dbReference type="GO" id="GO:0045016">
    <property type="term" value="P:mitochondrial magnesium ion transmembrane transport"/>
    <property type="evidence" value="ECO:0007669"/>
    <property type="project" value="TreeGrafter"/>
</dbReference>
<dbReference type="Gene3D" id="1.20.58.340">
    <property type="entry name" value="Magnesium transport protein CorA, transmembrane region"/>
    <property type="match status" value="1"/>
</dbReference>
<dbReference type="GO" id="GO:0005743">
    <property type="term" value="C:mitochondrial inner membrane"/>
    <property type="evidence" value="ECO:0007669"/>
    <property type="project" value="UniProtKB-SubCell"/>
</dbReference>
<dbReference type="PANTHER" id="PTHR13890">
    <property type="entry name" value="RNA SPLICING PROTEIN MRS2, MITOCHONDRIAL"/>
    <property type="match status" value="1"/>
</dbReference>
<dbReference type="RefSeq" id="XP_051442980.1">
    <property type="nucleotide sequence ID" value="XM_051584255.1"/>
</dbReference>
<evidence type="ECO:0000256" key="10">
    <source>
        <dbReference type="RuleBase" id="RU366042"/>
    </source>
</evidence>
<evidence type="ECO:0000256" key="1">
    <source>
        <dbReference type="ARBA" id="ARBA00004141"/>
    </source>
</evidence>
<evidence type="ECO:0000313" key="12">
    <source>
        <dbReference type="Proteomes" id="UP001206595"/>
    </source>
</evidence>
<evidence type="ECO:0000256" key="9">
    <source>
        <dbReference type="ARBA" id="ARBA00023136"/>
    </source>
</evidence>
<evidence type="ECO:0000256" key="7">
    <source>
        <dbReference type="ARBA" id="ARBA00022989"/>
    </source>
</evidence>
<evidence type="ECO:0000256" key="2">
    <source>
        <dbReference type="ARBA" id="ARBA00009765"/>
    </source>
</evidence>
<proteinExistence type="inferred from homology"/>
<name>A0AAD5E7X6_UMBRA</name>
<dbReference type="Gene3D" id="2.40.128.330">
    <property type="match status" value="1"/>
</dbReference>
<dbReference type="Proteomes" id="UP001206595">
    <property type="component" value="Unassembled WGS sequence"/>
</dbReference>
<reference evidence="11" key="1">
    <citation type="submission" date="2021-06" db="EMBL/GenBank/DDBJ databases">
        <authorList>
            <consortium name="DOE Joint Genome Institute"/>
            <person name="Mondo S.J."/>
            <person name="Amses K.R."/>
            <person name="Simmons D.R."/>
            <person name="Longcore J.E."/>
            <person name="Seto K."/>
            <person name="Alves G.H."/>
            <person name="Bonds A.E."/>
            <person name="Quandt C.A."/>
            <person name="Davis W.J."/>
            <person name="Chang Y."/>
            <person name="Letcher P.M."/>
            <person name="Powell M.J."/>
            <person name="Kuo A."/>
            <person name="Labutti K."/>
            <person name="Pangilinan J."/>
            <person name="Andreopoulos W."/>
            <person name="Tritt A."/>
            <person name="Riley R."/>
            <person name="Hundley H."/>
            <person name="Johnson J."/>
            <person name="Lipzen A."/>
            <person name="Barry K."/>
            <person name="Berbee M.L."/>
            <person name="Buchler N.E."/>
            <person name="Grigoriev I.V."/>
            <person name="Spatafora J.W."/>
            <person name="Stajich J.E."/>
            <person name="James T.Y."/>
        </authorList>
    </citation>
    <scope>NUCLEOTIDE SEQUENCE</scope>
    <source>
        <strain evidence="11">AG</strain>
    </source>
</reference>
<keyword evidence="8 10" id="KW-0406">Ion transport</keyword>
<feature type="transmembrane region" description="Helical" evidence="10">
    <location>
        <begin position="267"/>
        <end position="285"/>
    </location>
</feature>
<organism evidence="11 12">
    <name type="scientific">Umbelopsis ramanniana AG</name>
    <dbReference type="NCBI Taxonomy" id="1314678"/>
    <lineage>
        <taxon>Eukaryota</taxon>
        <taxon>Fungi</taxon>
        <taxon>Fungi incertae sedis</taxon>
        <taxon>Mucoromycota</taxon>
        <taxon>Mucoromycotina</taxon>
        <taxon>Umbelopsidomycetes</taxon>
        <taxon>Umbelopsidales</taxon>
        <taxon>Umbelopsidaceae</taxon>
        <taxon>Umbelopsis</taxon>
    </lineage>
</organism>
<dbReference type="PANTHER" id="PTHR13890:SF0">
    <property type="entry name" value="MAGNESIUM TRANSPORTER MRS2 HOMOLOG, MITOCHONDRIAL"/>
    <property type="match status" value="1"/>
</dbReference>